<dbReference type="OrthoDB" id="9332038at2759"/>
<organism evidence="11 12">
    <name type="scientific">Collybia nuda</name>
    <dbReference type="NCBI Taxonomy" id="64659"/>
    <lineage>
        <taxon>Eukaryota</taxon>
        <taxon>Fungi</taxon>
        <taxon>Dikarya</taxon>
        <taxon>Basidiomycota</taxon>
        <taxon>Agaricomycotina</taxon>
        <taxon>Agaricomycetes</taxon>
        <taxon>Agaricomycetidae</taxon>
        <taxon>Agaricales</taxon>
        <taxon>Tricholomatineae</taxon>
        <taxon>Clitocybaceae</taxon>
        <taxon>Collybia</taxon>
    </lineage>
</organism>
<dbReference type="Gene3D" id="1.10.510.10">
    <property type="entry name" value="Transferase(Phosphotransferase) domain 1"/>
    <property type="match status" value="1"/>
</dbReference>
<sequence>MTNVNSGYKRTWDGGEGDSTTAAAGGSKRSRGYGDSPKDWRDVHLKTPASSVAHKVLPPPGRRNSADRRGEGGRRREDHRRGDYGRERDRDRGRRDDRERGYRDERPRTRSRSRSKTHHTNGIARPPVEMEEKEEGEISPNQSPGPSSAPASTYLSPNKKTSSRPPSPHQPEPEPMEMELDLPPSPPPVEDVLAARRAKRLAILAKYNGVESVGASPSPSSAVQPPHTSSSISDAVSHAHSINDTPRPSGASGVDSTLERTGGPQSKRESMSTSPTPADFTLAKDGEEEDRQTKVQAENTDGEQISAADYDPSLDRREDEQKRTRDPVPNTNGIEEEEIMEIEEDDVDDMFAVATSEKKKVKKVRKKLMQKPAAPALITTTLDSAADPEGYYTVILGEQLDGGRYQVFSSIGKGMFANVVRARVLHGEIGEAGKEVAIKIVRCQDSMYRAGLKEVQILNKLKQADPEDKKHIVRLERTFEHRGHLCLVFESMSMNLRDVVKRFGKDVGLNIRAVRAYAHQLFLALSLLRKTNIMHADIKPDNILVNEHKTVLKLCDLGSASDASENDITPYLVSRFYRAPEIIMGVPYDPSLDIWSIGCTLYELYTGKILFPGRSNNQMLLLMMELKGRFNGKMIKKAKFGDLYFDDMGGFESVEKDRLTGNDIIKKVHISKPSRDLRARLMPPASVKLKDDESKMLMSFIDLLDKCLALDPARRITPREALAHPFVRG</sequence>
<keyword evidence="4 8" id="KW-0547">Nucleotide-binding</keyword>
<dbReference type="CDD" id="cd14135">
    <property type="entry name" value="STKc_PRP4"/>
    <property type="match status" value="1"/>
</dbReference>
<evidence type="ECO:0000256" key="5">
    <source>
        <dbReference type="ARBA" id="ARBA00022777"/>
    </source>
</evidence>
<dbReference type="SUPFAM" id="SSF56112">
    <property type="entry name" value="Protein kinase-like (PK-like)"/>
    <property type="match status" value="1"/>
</dbReference>
<evidence type="ECO:0000313" key="12">
    <source>
        <dbReference type="Proteomes" id="UP000807353"/>
    </source>
</evidence>
<feature type="compositionally biased region" description="Basic and acidic residues" evidence="9">
    <location>
        <begin position="64"/>
        <end position="108"/>
    </location>
</feature>
<feature type="compositionally biased region" description="Low complexity" evidence="9">
    <location>
        <begin position="210"/>
        <end position="226"/>
    </location>
</feature>
<evidence type="ECO:0000256" key="6">
    <source>
        <dbReference type="ARBA" id="ARBA00022840"/>
    </source>
</evidence>
<dbReference type="Pfam" id="PF00069">
    <property type="entry name" value="Pkinase"/>
    <property type="match status" value="1"/>
</dbReference>
<dbReference type="GO" id="GO:0045292">
    <property type="term" value="P:mRNA cis splicing, via spliceosome"/>
    <property type="evidence" value="ECO:0007669"/>
    <property type="project" value="InterPro"/>
</dbReference>
<dbReference type="PROSITE" id="PS00107">
    <property type="entry name" value="PROTEIN_KINASE_ATP"/>
    <property type="match status" value="1"/>
</dbReference>
<comment type="caution">
    <text evidence="11">The sequence shown here is derived from an EMBL/GenBank/DDBJ whole genome shotgun (WGS) entry which is preliminary data.</text>
</comment>
<dbReference type="InterPro" id="IPR050494">
    <property type="entry name" value="Ser_Thr_dual-spec_kinase"/>
</dbReference>
<feature type="compositionally biased region" description="Basic and acidic residues" evidence="9">
    <location>
        <begin position="313"/>
        <end position="326"/>
    </location>
</feature>
<dbReference type="InterPro" id="IPR017441">
    <property type="entry name" value="Protein_kinase_ATP_BS"/>
</dbReference>
<feature type="compositionally biased region" description="Polar residues" evidence="9">
    <location>
        <begin position="294"/>
        <end position="303"/>
    </location>
</feature>
<proteinExistence type="inferred from homology"/>
<dbReference type="PANTHER" id="PTHR24058:SF103">
    <property type="entry name" value="SERINE_THREONINE-PROTEIN KINASE PRP4 HOMOLOG"/>
    <property type="match status" value="1"/>
</dbReference>
<dbReference type="PANTHER" id="PTHR24058">
    <property type="entry name" value="DUAL SPECIFICITY PROTEIN KINASE"/>
    <property type="match status" value="1"/>
</dbReference>
<keyword evidence="3" id="KW-0808">Transferase</keyword>
<dbReference type="EMBL" id="MU150292">
    <property type="protein sequence ID" value="KAF9460904.1"/>
    <property type="molecule type" value="Genomic_DNA"/>
</dbReference>
<dbReference type="AlphaFoldDB" id="A0A9P5Y247"/>
<dbReference type="GO" id="GO:0004674">
    <property type="term" value="F:protein serine/threonine kinase activity"/>
    <property type="evidence" value="ECO:0007669"/>
    <property type="project" value="UniProtKB-KW"/>
</dbReference>
<dbReference type="FunFam" id="1.10.510.10:FF:000078">
    <property type="entry name" value="Serine/threonine-protein kinase PRP4 homolog"/>
    <property type="match status" value="1"/>
</dbReference>
<dbReference type="InterPro" id="IPR008271">
    <property type="entry name" value="Ser/Thr_kinase_AS"/>
</dbReference>
<evidence type="ECO:0000256" key="2">
    <source>
        <dbReference type="ARBA" id="ARBA00022527"/>
    </source>
</evidence>
<gene>
    <name evidence="11" type="ORF">BDZ94DRAFT_1265006</name>
</gene>
<dbReference type="Proteomes" id="UP000807353">
    <property type="component" value="Unassembled WGS sequence"/>
</dbReference>
<keyword evidence="12" id="KW-1185">Reference proteome</keyword>
<dbReference type="EC" id="2.7.11.1" evidence="1"/>
<dbReference type="PROSITE" id="PS00108">
    <property type="entry name" value="PROTEIN_KINASE_ST"/>
    <property type="match status" value="1"/>
</dbReference>
<evidence type="ECO:0000313" key="11">
    <source>
        <dbReference type="EMBL" id="KAF9460904.1"/>
    </source>
</evidence>
<feature type="compositionally biased region" description="Polar residues" evidence="9">
    <location>
        <begin position="227"/>
        <end position="246"/>
    </location>
</feature>
<protein>
    <recommendedName>
        <fullName evidence="1">non-specific serine/threonine protein kinase</fullName>
        <ecNumber evidence="1">2.7.11.1</ecNumber>
    </recommendedName>
</protein>
<evidence type="ECO:0000256" key="7">
    <source>
        <dbReference type="ARBA" id="ARBA00023596"/>
    </source>
</evidence>
<reference evidence="11" key="1">
    <citation type="submission" date="2020-11" db="EMBL/GenBank/DDBJ databases">
        <authorList>
            <consortium name="DOE Joint Genome Institute"/>
            <person name="Ahrendt S."/>
            <person name="Riley R."/>
            <person name="Andreopoulos W."/>
            <person name="Labutti K."/>
            <person name="Pangilinan J."/>
            <person name="Ruiz-Duenas F.J."/>
            <person name="Barrasa J.M."/>
            <person name="Sanchez-Garcia M."/>
            <person name="Camarero S."/>
            <person name="Miyauchi S."/>
            <person name="Serrano A."/>
            <person name="Linde D."/>
            <person name="Babiker R."/>
            <person name="Drula E."/>
            <person name="Ayuso-Fernandez I."/>
            <person name="Pacheco R."/>
            <person name="Padilla G."/>
            <person name="Ferreira P."/>
            <person name="Barriuso J."/>
            <person name="Kellner H."/>
            <person name="Castanera R."/>
            <person name="Alfaro M."/>
            <person name="Ramirez L."/>
            <person name="Pisabarro A.G."/>
            <person name="Kuo A."/>
            <person name="Tritt A."/>
            <person name="Lipzen A."/>
            <person name="He G."/>
            <person name="Yan M."/>
            <person name="Ng V."/>
            <person name="Cullen D."/>
            <person name="Martin F."/>
            <person name="Rosso M.-N."/>
            <person name="Henrissat B."/>
            <person name="Hibbett D."/>
            <person name="Martinez A.T."/>
            <person name="Grigoriev I.V."/>
        </authorList>
    </citation>
    <scope>NUCLEOTIDE SEQUENCE</scope>
    <source>
        <strain evidence="11">CBS 247.69</strain>
    </source>
</reference>
<accession>A0A9P5Y247</accession>
<dbReference type="InterPro" id="IPR011009">
    <property type="entry name" value="Kinase-like_dom_sf"/>
</dbReference>
<feature type="region of interest" description="Disordered" evidence="9">
    <location>
        <begin position="1"/>
        <end position="193"/>
    </location>
</feature>
<feature type="compositionally biased region" description="Basic residues" evidence="9">
    <location>
        <begin position="109"/>
        <end position="119"/>
    </location>
</feature>
<dbReference type="GO" id="GO:0005524">
    <property type="term" value="F:ATP binding"/>
    <property type="evidence" value="ECO:0007669"/>
    <property type="project" value="UniProtKB-UniRule"/>
</dbReference>
<evidence type="ECO:0000256" key="8">
    <source>
        <dbReference type="PROSITE-ProRule" id="PRU10141"/>
    </source>
</evidence>
<keyword evidence="5 11" id="KW-0418">Kinase</keyword>
<dbReference type="InterPro" id="IPR000719">
    <property type="entry name" value="Prot_kinase_dom"/>
</dbReference>
<dbReference type="Gene3D" id="3.30.200.20">
    <property type="entry name" value="Phosphorylase Kinase, domain 1"/>
    <property type="match status" value="1"/>
</dbReference>
<name>A0A9P5Y247_9AGAR</name>
<feature type="region of interest" description="Disordered" evidence="9">
    <location>
        <begin position="210"/>
        <end position="331"/>
    </location>
</feature>
<evidence type="ECO:0000259" key="10">
    <source>
        <dbReference type="PROSITE" id="PS50011"/>
    </source>
</evidence>
<evidence type="ECO:0000256" key="1">
    <source>
        <dbReference type="ARBA" id="ARBA00012513"/>
    </source>
</evidence>
<feature type="binding site" evidence="8">
    <location>
        <position position="439"/>
    </location>
    <ligand>
        <name>ATP</name>
        <dbReference type="ChEBI" id="CHEBI:30616"/>
    </ligand>
</feature>
<dbReference type="SMART" id="SM00220">
    <property type="entry name" value="S_TKc"/>
    <property type="match status" value="1"/>
</dbReference>
<feature type="domain" description="Protein kinase" evidence="10">
    <location>
        <begin position="405"/>
        <end position="727"/>
    </location>
</feature>
<evidence type="ECO:0000256" key="3">
    <source>
        <dbReference type="ARBA" id="ARBA00022679"/>
    </source>
</evidence>
<comment type="similarity">
    <text evidence="7">Belongs to the protein kinase superfamily. CMGC Ser/Thr protein kinase family.</text>
</comment>
<feature type="compositionally biased region" description="Basic and acidic residues" evidence="9">
    <location>
        <begin position="36"/>
        <end position="45"/>
    </location>
</feature>
<keyword evidence="6 8" id="KW-0067">ATP-binding</keyword>
<evidence type="ECO:0000256" key="9">
    <source>
        <dbReference type="SAM" id="MobiDB-lite"/>
    </source>
</evidence>
<feature type="compositionally biased region" description="Polar residues" evidence="9">
    <location>
        <begin position="139"/>
        <end position="164"/>
    </location>
</feature>
<keyword evidence="2" id="KW-0723">Serine/threonine-protein kinase</keyword>
<dbReference type="InterPro" id="IPR044092">
    <property type="entry name" value="STKc_PRP4"/>
</dbReference>
<dbReference type="PROSITE" id="PS50011">
    <property type="entry name" value="PROTEIN_KINASE_DOM"/>
    <property type="match status" value="1"/>
</dbReference>
<evidence type="ECO:0000256" key="4">
    <source>
        <dbReference type="ARBA" id="ARBA00022741"/>
    </source>
</evidence>